<protein>
    <submittedName>
        <fullName evidence="2">Uncharacterized protein</fullName>
    </submittedName>
</protein>
<evidence type="ECO:0000313" key="2">
    <source>
        <dbReference type="EMBL" id="MDQ0369970.1"/>
    </source>
</evidence>
<organism evidence="2 3">
    <name type="scientific">Catenuloplanes indicus</name>
    <dbReference type="NCBI Taxonomy" id="137267"/>
    <lineage>
        <taxon>Bacteria</taxon>
        <taxon>Bacillati</taxon>
        <taxon>Actinomycetota</taxon>
        <taxon>Actinomycetes</taxon>
        <taxon>Micromonosporales</taxon>
        <taxon>Micromonosporaceae</taxon>
        <taxon>Catenuloplanes</taxon>
    </lineage>
</organism>
<evidence type="ECO:0000256" key="1">
    <source>
        <dbReference type="SAM" id="MobiDB-lite"/>
    </source>
</evidence>
<dbReference type="EMBL" id="JAUSUZ010000001">
    <property type="protein sequence ID" value="MDQ0369970.1"/>
    <property type="molecule type" value="Genomic_DNA"/>
</dbReference>
<dbReference type="AlphaFoldDB" id="A0AAE3W7P8"/>
<name>A0AAE3W7P8_9ACTN</name>
<reference evidence="2 3" key="1">
    <citation type="submission" date="2023-07" db="EMBL/GenBank/DDBJ databases">
        <title>Sequencing the genomes of 1000 actinobacteria strains.</title>
        <authorList>
            <person name="Klenk H.-P."/>
        </authorList>
    </citation>
    <scope>NUCLEOTIDE SEQUENCE [LARGE SCALE GENOMIC DNA]</scope>
    <source>
        <strain evidence="2 3">DSM 44709</strain>
    </source>
</reference>
<dbReference type="RefSeq" id="WP_307245594.1">
    <property type="nucleotide sequence ID" value="NZ_JAUSUZ010000001.1"/>
</dbReference>
<keyword evidence="3" id="KW-1185">Reference proteome</keyword>
<gene>
    <name evidence="2" type="ORF">J2S42_006639</name>
</gene>
<feature type="region of interest" description="Disordered" evidence="1">
    <location>
        <begin position="324"/>
        <end position="346"/>
    </location>
</feature>
<sequence>MTLPLSQRTMDAICLEHVLPTAGGNYVFNAPTSSLGRDRLLRATKNQPTVKGYSTVSFGLNIGDALRNTSPATEIAEDGVPRPSGKVTAEETRARNLAGQYFRGLPPEVMDLMVLRIPLDAEDPARFSVDMLGARADMTGVREDMLVERLTDAPITINPNRVVYVDETGNPVDRASALVAWVAAEDPWHSEPYATADPDVLAEALKSGYPSAARIVFDPDGRVQLGMPEALTRYVHRTAPGAGAFSGPASFGNYGDLLAHLARHEQQARIEVRALGADTVEVFRAAHDEFGTRFTDWHTGDFARFPAWTDSIQITEVPAEMSPAEAQAGPATSHAEAGAEPMPITRPPGVATYRSFGPGGRLSVDVVGSSQTLPDGLLDHVAALAEDHGTSVVVIGKPAGKVEGGRHRAGVEFLLFQHAQHALRGQEPGPMPVVVDFGSGSADLGASAARLGAPVLRWAPGAGLDFGFSWRTVGSDGASVGQPQKTITQAAFTGAGELSRAKPEAQVDATLAAYLSTGLEDVSALTTMLETNGSALKTLRPVIDALPVSSGLFAAHAKLLDLFGRPDEDPLPGLPAGVDATRYRQVVFDTAVDYLNRVKGGAVEAVPDVMRLVALGPVAAPAAVADLSDITLGTMDDGASRSILDAVIKGLQGGENWDARMKKEIFDHKDYLPERGGRVNYVRQLTQWAAQLEQRADNDHFQAVLNAAALYVTTC</sequence>
<evidence type="ECO:0000313" key="3">
    <source>
        <dbReference type="Proteomes" id="UP001240236"/>
    </source>
</evidence>
<proteinExistence type="predicted"/>
<accession>A0AAE3W7P8</accession>
<comment type="caution">
    <text evidence="2">The sequence shown here is derived from an EMBL/GenBank/DDBJ whole genome shotgun (WGS) entry which is preliminary data.</text>
</comment>
<dbReference type="Proteomes" id="UP001240236">
    <property type="component" value="Unassembled WGS sequence"/>
</dbReference>